<evidence type="ECO:0000313" key="1">
    <source>
        <dbReference type="EMBL" id="SEC50737.1"/>
    </source>
</evidence>
<organism evidence="1 2">
    <name type="scientific">Bradyrhizobium erythrophlei</name>
    <dbReference type="NCBI Taxonomy" id="1437360"/>
    <lineage>
        <taxon>Bacteria</taxon>
        <taxon>Pseudomonadati</taxon>
        <taxon>Pseudomonadota</taxon>
        <taxon>Alphaproteobacteria</taxon>
        <taxon>Hyphomicrobiales</taxon>
        <taxon>Nitrobacteraceae</taxon>
        <taxon>Bradyrhizobium</taxon>
    </lineage>
</organism>
<accession>A0A1H4T2U3</accession>
<dbReference type="RefSeq" id="WP_092115349.1">
    <property type="nucleotide sequence ID" value="NZ_FNTH01000001.1"/>
</dbReference>
<protein>
    <submittedName>
        <fullName evidence="1">Uncharacterized protein</fullName>
    </submittedName>
</protein>
<dbReference type="Proteomes" id="UP000198992">
    <property type="component" value="Unassembled WGS sequence"/>
</dbReference>
<sequence length="68" mass="7974">MIHKGVEFSVTQLMPGVWKWRFQIGDRVFTGKTEAKLDLLAIRRVQLRIDRELNNLGLGRTRGHRDQD</sequence>
<gene>
    <name evidence="1" type="ORF">SAMN05444164_2008</name>
</gene>
<reference evidence="1 2" key="1">
    <citation type="submission" date="2016-10" db="EMBL/GenBank/DDBJ databases">
        <authorList>
            <person name="de Groot N.N."/>
        </authorList>
    </citation>
    <scope>NUCLEOTIDE SEQUENCE [LARGE SCALE GENOMIC DNA]</scope>
    <source>
        <strain evidence="1 2">MT12</strain>
    </source>
</reference>
<evidence type="ECO:0000313" key="2">
    <source>
        <dbReference type="Proteomes" id="UP000198992"/>
    </source>
</evidence>
<dbReference type="EMBL" id="FNTH01000001">
    <property type="protein sequence ID" value="SEC50737.1"/>
    <property type="molecule type" value="Genomic_DNA"/>
</dbReference>
<dbReference type="OrthoDB" id="8242059at2"/>
<proteinExistence type="predicted"/>
<dbReference type="AlphaFoldDB" id="A0A1H4T2U3"/>
<name>A0A1H4T2U3_9BRAD</name>